<feature type="compositionally biased region" description="Basic and acidic residues" evidence="1">
    <location>
        <begin position="76"/>
        <end position="97"/>
    </location>
</feature>
<dbReference type="EMBL" id="BSXT01000952">
    <property type="protein sequence ID" value="GMF36578.1"/>
    <property type="molecule type" value="Genomic_DNA"/>
</dbReference>
<organism evidence="2 3">
    <name type="scientific">Phytophthora fragariaefolia</name>
    <dbReference type="NCBI Taxonomy" id="1490495"/>
    <lineage>
        <taxon>Eukaryota</taxon>
        <taxon>Sar</taxon>
        <taxon>Stramenopiles</taxon>
        <taxon>Oomycota</taxon>
        <taxon>Peronosporomycetes</taxon>
        <taxon>Peronosporales</taxon>
        <taxon>Peronosporaceae</taxon>
        <taxon>Phytophthora</taxon>
    </lineage>
</organism>
<reference evidence="2" key="1">
    <citation type="submission" date="2023-04" db="EMBL/GenBank/DDBJ databases">
        <title>Phytophthora fragariaefolia NBRC 109709.</title>
        <authorList>
            <person name="Ichikawa N."/>
            <person name="Sato H."/>
            <person name="Tonouchi N."/>
        </authorList>
    </citation>
    <scope>NUCLEOTIDE SEQUENCE</scope>
    <source>
        <strain evidence="2">NBRC 109709</strain>
    </source>
</reference>
<accession>A0A9W6XD83</accession>
<evidence type="ECO:0000256" key="1">
    <source>
        <dbReference type="SAM" id="MobiDB-lite"/>
    </source>
</evidence>
<dbReference type="OrthoDB" id="79589at2759"/>
<comment type="caution">
    <text evidence="2">The sequence shown here is derived from an EMBL/GenBank/DDBJ whole genome shotgun (WGS) entry which is preliminary data.</text>
</comment>
<keyword evidence="3" id="KW-1185">Reference proteome</keyword>
<dbReference type="Proteomes" id="UP001165121">
    <property type="component" value="Unassembled WGS sequence"/>
</dbReference>
<gene>
    <name evidence="2" type="ORF">Pfra01_001001000</name>
</gene>
<evidence type="ECO:0000313" key="2">
    <source>
        <dbReference type="EMBL" id="GMF36578.1"/>
    </source>
</evidence>
<proteinExistence type="predicted"/>
<sequence length="103" mass="12002">MCGVEFRFVNAWGDIEHSFTSRMAEASRAQAERKQQIYAQVTAEETNRHRVIKTTKQIQYEKRIAMKHSKQTFIDRNYKPNSDTKTKKAQLEIEAKRKAGKPG</sequence>
<feature type="region of interest" description="Disordered" evidence="1">
    <location>
        <begin position="76"/>
        <end position="103"/>
    </location>
</feature>
<dbReference type="AlphaFoldDB" id="A0A9W6XD83"/>
<name>A0A9W6XD83_9STRA</name>
<evidence type="ECO:0000313" key="3">
    <source>
        <dbReference type="Proteomes" id="UP001165121"/>
    </source>
</evidence>
<protein>
    <submittedName>
        <fullName evidence="2">Unnamed protein product</fullName>
    </submittedName>
</protein>